<dbReference type="AlphaFoldDB" id="A0A1F7WWL3"/>
<feature type="region of interest" description="Disordered" evidence="2">
    <location>
        <begin position="67"/>
        <end position="95"/>
    </location>
</feature>
<dbReference type="Proteomes" id="UP000178735">
    <property type="component" value="Unassembled WGS sequence"/>
</dbReference>
<organism evidence="3 4">
    <name type="scientific">Candidatus Wallbacteria bacterium GWC2_49_35</name>
    <dbReference type="NCBI Taxonomy" id="1817813"/>
    <lineage>
        <taxon>Bacteria</taxon>
        <taxon>Candidatus Walliibacteriota</taxon>
    </lineage>
</organism>
<evidence type="ECO:0000256" key="1">
    <source>
        <dbReference type="PROSITE-ProRule" id="PRU00339"/>
    </source>
</evidence>
<feature type="compositionally biased region" description="Polar residues" evidence="2">
    <location>
        <begin position="235"/>
        <end position="246"/>
    </location>
</feature>
<dbReference type="PROSITE" id="PS51257">
    <property type="entry name" value="PROKAR_LIPOPROTEIN"/>
    <property type="match status" value="1"/>
</dbReference>
<evidence type="ECO:0000313" key="4">
    <source>
        <dbReference type="Proteomes" id="UP000178735"/>
    </source>
</evidence>
<dbReference type="InterPro" id="IPR019734">
    <property type="entry name" value="TPR_rpt"/>
</dbReference>
<keyword evidence="1" id="KW-0802">TPR repeat</keyword>
<proteinExistence type="predicted"/>
<dbReference type="EMBL" id="MGFH01000061">
    <property type="protein sequence ID" value="OGM06485.1"/>
    <property type="molecule type" value="Genomic_DNA"/>
</dbReference>
<feature type="compositionally biased region" description="Polar residues" evidence="2">
    <location>
        <begin position="217"/>
        <end position="227"/>
    </location>
</feature>
<accession>A0A1F7WWL3</accession>
<protein>
    <submittedName>
        <fullName evidence="3">Uncharacterized protein</fullName>
    </submittedName>
</protein>
<gene>
    <name evidence="3" type="ORF">A2008_03955</name>
</gene>
<reference evidence="3 4" key="1">
    <citation type="journal article" date="2016" name="Nat. Commun.">
        <title>Thousands of microbial genomes shed light on interconnected biogeochemical processes in an aquifer system.</title>
        <authorList>
            <person name="Anantharaman K."/>
            <person name="Brown C.T."/>
            <person name="Hug L.A."/>
            <person name="Sharon I."/>
            <person name="Castelle C.J."/>
            <person name="Probst A.J."/>
            <person name="Thomas B.C."/>
            <person name="Singh A."/>
            <person name="Wilkins M.J."/>
            <person name="Karaoz U."/>
            <person name="Brodie E.L."/>
            <person name="Williams K.H."/>
            <person name="Hubbard S.S."/>
            <person name="Banfield J.F."/>
        </authorList>
    </citation>
    <scope>NUCLEOTIDE SEQUENCE [LARGE SCALE GENOMIC DNA]</scope>
</reference>
<sequence length="408" mass="44748">MRKPYTDKTYYKSLIFFLAALVSACVLPDIICGCRLCSAVERISDDVSDSSDLIDAQNFGSLNLETGEVTVTPGAPKPPAAGNEKPAQSAEPTLAPVPQPARVTAEVSSISPQPAPKTEEIDLISQLVPEETYEIIGSSAAASPVAEEHFKVGTDLFNQKEYILAKAHFEKAIKLEANNDVYLLALEMVVNTMRAQGITEPAQKPEAVVDVKVPENQQVTTSASSAPANGEGHETQQQQTPPDKSSTQAVAIVDKKHAAPPARPVVKTQVLTCSFEQRLPVGNIIFNTGVNTDIKRSDIDGYYVLFDNEKESLALAAFRLDHEPKKAMLIVTQKLFADDNNFVFPLTIKVNNFETLNGAFRLATEFRPYQFDITGRLHRGFNQVLFQCAPFNTANFALLRVEIFIQNY</sequence>
<feature type="repeat" description="TPR" evidence="1">
    <location>
        <begin position="146"/>
        <end position="179"/>
    </location>
</feature>
<evidence type="ECO:0000313" key="3">
    <source>
        <dbReference type="EMBL" id="OGM06485.1"/>
    </source>
</evidence>
<name>A0A1F7WWL3_9BACT</name>
<evidence type="ECO:0000256" key="2">
    <source>
        <dbReference type="SAM" id="MobiDB-lite"/>
    </source>
</evidence>
<comment type="caution">
    <text evidence="3">The sequence shown here is derived from an EMBL/GenBank/DDBJ whole genome shotgun (WGS) entry which is preliminary data.</text>
</comment>
<dbReference type="PROSITE" id="PS50005">
    <property type="entry name" value="TPR"/>
    <property type="match status" value="1"/>
</dbReference>
<dbReference type="STRING" id="1817813.A2008_03955"/>
<feature type="region of interest" description="Disordered" evidence="2">
    <location>
        <begin position="217"/>
        <end position="246"/>
    </location>
</feature>